<feature type="domain" description="EF-hand" evidence="1">
    <location>
        <begin position="208"/>
        <end position="238"/>
    </location>
</feature>
<dbReference type="GO" id="GO:0005654">
    <property type="term" value="C:nucleoplasm"/>
    <property type="evidence" value="ECO:0007669"/>
    <property type="project" value="TreeGrafter"/>
</dbReference>
<dbReference type="InterPro" id="IPR011992">
    <property type="entry name" value="EF-hand-dom_pair"/>
</dbReference>
<dbReference type="Pfam" id="PF13499">
    <property type="entry name" value="EF-hand_7"/>
    <property type="match status" value="1"/>
</dbReference>
<accession>A0A834PPK3</accession>
<proteinExistence type="predicted"/>
<dbReference type="Gene3D" id="1.10.238.10">
    <property type="entry name" value="EF-hand"/>
    <property type="match status" value="1"/>
</dbReference>
<evidence type="ECO:0000313" key="3">
    <source>
        <dbReference type="Proteomes" id="UP000662637"/>
    </source>
</evidence>
<dbReference type="FunFam" id="1.10.238.10:FF:000179">
    <property type="entry name" value="EF-hand calcium-binding domain-containing protein 6"/>
    <property type="match status" value="1"/>
</dbReference>
<dbReference type="EMBL" id="WJEC01008237">
    <property type="protein sequence ID" value="KAF7463264.1"/>
    <property type="molecule type" value="Genomic_DNA"/>
</dbReference>
<dbReference type="InterPro" id="IPR002048">
    <property type="entry name" value="EF_hand_dom"/>
</dbReference>
<dbReference type="Proteomes" id="UP000662637">
    <property type="component" value="Unassembled WGS sequence"/>
</dbReference>
<gene>
    <name evidence="2" type="ORF">GHT09_010046</name>
</gene>
<dbReference type="PANTHER" id="PTHR20875:SF2">
    <property type="entry name" value="EF-HAND CALCIUM-BINDING DOMAIN-CONTAINING PROTEIN 6"/>
    <property type="match status" value="1"/>
</dbReference>
<dbReference type="AlphaFoldDB" id="A0A834PPK3"/>
<comment type="caution">
    <text evidence="2">The sequence shown here is derived from an EMBL/GenBank/DDBJ whole genome shotgun (WGS) entry which is preliminary data.</text>
</comment>
<evidence type="ECO:0000313" key="2">
    <source>
        <dbReference type="EMBL" id="KAF7463264.1"/>
    </source>
</evidence>
<reference evidence="2" key="1">
    <citation type="submission" date="2020-08" db="EMBL/GenBank/DDBJ databases">
        <authorList>
            <person name="Shumante A."/>
            <person name="Zimin A.V."/>
            <person name="Puiu D."/>
            <person name="Salzberg S.L."/>
        </authorList>
    </citation>
    <scope>NUCLEOTIDE SEQUENCE</scope>
    <source>
        <strain evidence="2">WC2-LM</strain>
        <tissue evidence="2">Liver</tissue>
    </source>
</reference>
<name>A0A834PPK3_MARMO</name>
<dbReference type="SUPFAM" id="SSF47473">
    <property type="entry name" value="EF-hand"/>
    <property type="match status" value="1"/>
</dbReference>
<evidence type="ECO:0000259" key="1">
    <source>
        <dbReference type="PROSITE" id="PS50222"/>
    </source>
</evidence>
<dbReference type="GO" id="GO:0005509">
    <property type="term" value="F:calcium ion binding"/>
    <property type="evidence" value="ECO:0007669"/>
    <property type="project" value="InterPro"/>
</dbReference>
<dbReference type="PROSITE" id="PS50222">
    <property type="entry name" value="EF_HAND_2"/>
    <property type="match status" value="1"/>
</dbReference>
<dbReference type="PANTHER" id="PTHR20875">
    <property type="entry name" value="EF-HAND CALCIUM-BINDING DOMAIN-CONTAINING PROTEIN 6-RELATED"/>
    <property type="match status" value="1"/>
</dbReference>
<protein>
    <recommendedName>
        <fullName evidence="1">EF-hand domain-containing protein</fullName>
    </recommendedName>
</protein>
<dbReference type="InterPro" id="IPR052603">
    <property type="entry name" value="EFCB6"/>
</dbReference>
<organism evidence="2 3">
    <name type="scientific">Marmota monax</name>
    <name type="common">Woodchuck</name>
    <dbReference type="NCBI Taxonomy" id="9995"/>
    <lineage>
        <taxon>Eukaryota</taxon>
        <taxon>Metazoa</taxon>
        <taxon>Chordata</taxon>
        <taxon>Craniata</taxon>
        <taxon>Vertebrata</taxon>
        <taxon>Euteleostomi</taxon>
        <taxon>Mammalia</taxon>
        <taxon>Eutheria</taxon>
        <taxon>Euarchontoglires</taxon>
        <taxon>Glires</taxon>
        <taxon>Rodentia</taxon>
        <taxon>Sciuromorpha</taxon>
        <taxon>Sciuridae</taxon>
        <taxon>Xerinae</taxon>
        <taxon>Marmotini</taxon>
        <taxon>Marmota</taxon>
    </lineage>
</organism>
<sequence>MSEVCWPEGLRGVASESAGKSALGLLSLLRRGCPASRTHLPSVWLKACDRCPGTTRESGLVADGPAQPTALLAHPRLHATLHNGSALRAPGRAAPAHLTRCGPVSAHLRPLWSCRGPTITEALCSVEPAGEMAPGLLVLALPGSRAKECHSVSTPWSDGNWTWDEPLSPEPRPRASLVLQKEAGTESCSLYMVLLRIQPKILQCWRPMRRSFKSYDEGGTGLLSVADFRKVLRQYSINLSEEEFFHVLEYYDKTLSSRVAYNDFLRAFLQ</sequence>